<dbReference type="InterPro" id="IPR029068">
    <property type="entry name" value="Glyas_Bleomycin-R_OHBP_Dase"/>
</dbReference>
<keyword evidence="3" id="KW-1185">Reference proteome</keyword>
<reference evidence="3" key="1">
    <citation type="submission" date="2023-07" db="EMBL/GenBank/DDBJ databases">
        <title>30 novel species of actinomycetes from the DSMZ collection.</title>
        <authorList>
            <person name="Nouioui I."/>
        </authorList>
    </citation>
    <scope>NUCLEOTIDE SEQUENCE [LARGE SCALE GENOMIC DNA]</scope>
    <source>
        <strain evidence="3">DSM 40932</strain>
    </source>
</reference>
<name>A0ABU2WB84_9ACTN</name>
<organism evidence="2 3">
    <name type="scientific">Streptomyces stephensoniae</name>
    <dbReference type="NCBI Taxonomy" id="3375367"/>
    <lineage>
        <taxon>Bacteria</taxon>
        <taxon>Bacillati</taxon>
        <taxon>Actinomycetota</taxon>
        <taxon>Actinomycetes</taxon>
        <taxon>Kitasatosporales</taxon>
        <taxon>Streptomycetaceae</taxon>
        <taxon>Streptomyces</taxon>
    </lineage>
</organism>
<comment type="caution">
    <text evidence="2">The sequence shown here is derived from an EMBL/GenBank/DDBJ whole genome shotgun (WGS) entry which is preliminary data.</text>
</comment>
<evidence type="ECO:0000313" key="2">
    <source>
        <dbReference type="EMBL" id="MDT0495143.1"/>
    </source>
</evidence>
<dbReference type="Proteomes" id="UP001180556">
    <property type="component" value="Unassembled WGS sequence"/>
</dbReference>
<evidence type="ECO:0000256" key="1">
    <source>
        <dbReference type="ARBA" id="ARBA00023251"/>
    </source>
</evidence>
<keyword evidence="1" id="KW-0046">Antibiotic resistance</keyword>
<dbReference type="Gene3D" id="3.10.180.10">
    <property type="entry name" value="2,3-Dihydroxybiphenyl 1,2-Dioxygenase, domain 1"/>
    <property type="match status" value="1"/>
</dbReference>
<sequence length="239" mass="26361">MTEKAIPLLPCRTDLLQSVVDFYTALGFETTHLQKSPYAYAVVERGAVELQLYGIKDYDPGTAHASCYVLTEDVDGMYSAFRSGLKAAYGRIPTRGLPRVGPLKDMSYGVRQFLICDPTGNTIRVGQAMSDEGAEEPVYTSSSKDPFDRALHTADLFADSKQDFPAAAKVIDRVLNLEDQQPSPVQKLRLLVLRGDLAQRMGDREGARAWLEEAGSVQLDTEERDAARDVLARLSDLRG</sequence>
<protein>
    <submittedName>
        <fullName evidence="2">VOC family protein</fullName>
    </submittedName>
</protein>
<evidence type="ECO:0000313" key="3">
    <source>
        <dbReference type="Proteomes" id="UP001180556"/>
    </source>
</evidence>
<dbReference type="SUPFAM" id="SSF54593">
    <property type="entry name" value="Glyoxalase/Bleomycin resistance protein/Dihydroxybiphenyl dioxygenase"/>
    <property type="match status" value="1"/>
</dbReference>
<dbReference type="EMBL" id="JAVRFG010000072">
    <property type="protein sequence ID" value="MDT0495143.1"/>
    <property type="molecule type" value="Genomic_DNA"/>
</dbReference>
<proteinExistence type="predicted"/>
<accession>A0ABU2WB84</accession>
<dbReference type="RefSeq" id="WP_311605917.1">
    <property type="nucleotide sequence ID" value="NZ_JAVRFG010000072.1"/>
</dbReference>
<gene>
    <name evidence="2" type="ORF">RM717_32115</name>
</gene>
<dbReference type="InterPro" id="IPR000335">
    <property type="entry name" value="Bleomycin-R"/>
</dbReference>
<dbReference type="CDD" id="cd08349">
    <property type="entry name" value="BLMA_like"/>
    <property type="match status" value="1"/>
</dbReference>